<organism evidence="1 2">
    <name type="scientific">Cannabis sativa</name>
    <name type="common">Hemp</name>
    <name type="synonym">Marijuana</name>
    <dbReference type="NCBI Taxonomy" id="3483"/>
    <lineage>
        <taxon>Eukaryota</taxon>
        <taxon>Viridiplantae</taxon>
        <taxon>Streptophyta</taxon>
        <taxon>Embryophyta</taxon>
        <taxon>Tracheophyta</taxon>
        <taxon>Spermatophyta</taxon>
        <taxon>Magnoliopsida</taxon>
        <taxon>eudicotyledons</taxon>
        <taxon>Gunneridae</taxon>
        <taxon>Pentapetalae</taxon>
        <taxon>rosids</taxon>
        <taxon>fabids</taxon>
        <taxon>Rosales</taxon>
        <taxon>Cannabaceae</taxon>
        <taxon>Cannabis</taxon>
    </lineage>
</organism>
<sequence>MMMGRLGRVGVLVGWGWNGWRWGGGGEGGGEGGERSLGNGNVGNVRNGIPRWNVSFECLGKMCKRRECKF</sequence>
<proteinExistence type="predicted"/>
<dbReference type="Gramene" id="novel_model_3918_5bd9a17a">
    <property type="protein sequence ID" value="cds.novel_model_3918_5bd9a17a"/>
    <property type="gene ID" value="novel_gene_2108_5bd9a17a"/>
</dbReference>
<evidence type="ECO:0000313" key="2">
    <source>
        <dbReference type="Proteomes" id="UP000596661"/>
    </source>
</evidence>
<name>A0A803R1D6_CANSA</name>
<accession>A0A803R1D6</accession>
<keyword evidence="2" id="KW-1185">Reference proteome</keyword>
<dbReference type="EMBL" id="UZAU01000352">
    <property type="status" value="NOT_ANNOTATED_CDS"/>
    <property type="molecule type" value="Genomic_DNA"/>
</dbReference>
<reference evidence="1" key="1">
    <citation type="submission" date="2018-11" db="EMBL/GenBank/DDBJ databases">
        <authorList>
            <person name="Grassa J C."/>
        </authorList>
    </citation>
    <scope>NUCLEOTIDE SEQUENCE [LARGE SCALE GENOMIC DNA]</scope>
</reference>
<dbReference type="Proteomes" id="UP000596661">
    <property type="component" value="Chromosome 3"/>
</dbReference>
<evidence type="ECO:0000313" key="1">
    <source>
        <dbReference type="EnsemblPlants" id="cds.novel_model_3918_5bd9a17a"/>
    </source>
</evidence>
<dbReference type="EnsemblPlants" id="novel_model_3918_5bd9a17a">
    <property type="protein sequence ID" value="cds.novel_model_3918_5bd9a17a"/>
    <property type="gene ID" value="novel_gene_2108_5bd9a17a"/>
</dbReference>
<reference evidence="1" key="2">
    <citation type="submission" date="2021-03" db="UniProtKB">
        <authorList>
            <consortium name="EnsemblPlants"/>
        </authorList>
    </citation>
    <scope>IDENTIFICATION</scope>
</reference>
<protein>
    <submittedName>
        <fullName evidence="1">Uncharacterized protein</fullName>
    </submittedName>
</protein>
<dbReference type="AlphaFoldDB" id="A0A803R1D6"/>